<dbReference type="RefSeq" id="WP_354364821.1">
    <property type="nucleotide sequence ID" value="NZ_JBEPLO010000009.1"/>
</dbReference>
<sequence>MLYALLLFSLFGLLLQFYLNRQLAMAQTNQASQQSLTAYALAIWTKDKVEETLVSKEPEPKEKDADDKGQAPVKEADKQEEAEQIGAPEDENGGSLEAEEEEARSQVAKEGLTVETAEKVKQGKTQGEMAFDQGRTIYQLDKEKLTINVQLITGSDFQYTFFINSQTK</sequence>
<dbReference type="NCBIfam" id="NF041014">
    <property type="entry name" value="pilin_ComGG_2"/>
    <property type="match status" value="1"/>
</dbReference>
<keyword evidence="3" id="KW-1185">Reference proteome</keyword>
<evidence type="ECO:0000313" key="3">
    <source>
        <dbReference type="Proteomes" id="UP001549122"/>
    </source>
</evidence>
<comment type="caution">
    <text evidence="2">The sequence shown here is derived from an EMBL/GenBank/DDBJ whole genome shotgun (WGS) entry which is preliminary data.</text>
</comment>
<gene>
    <name evidence="2" type="ORF">ABID29_000996</name>
</gene>
<reference evidence="2 3" key="1">
    <citation type="submission" date="2024-06" db="EMBL/GenBank/DDBJ databases">
        <title>Genomic Encyclopedia of Type Strains, Phase IV (KMG-IV): sequencing the most valuable type-strain genomes for metagenomic binning, comparative biology and taxonomic classification.</title>
        <authorList>
            <person name="Goeker M."/>
        </authorList>
    </citation>
    <scope>NUCLEOTIDE SEQUENCE [LARGE SCALE GENOMIC DNA]</scope>
    <source>
        <strain evidence="2 3">DSM 28303</strain>
    </source>
</reference>
<name>A0ABV2FH48_9STRE</name>
<feature type="compositionally biased region" description="Basic and acidic residues" evidence="1">
    <location>
        <begin position="53"/>
        <end position="81"/>
    </location>
</feature>
<proteinExistence type="predicted"/>
<feature type="region of interest" description="Disordered" evidence="1">
    <location>
        <begin position="53"/>
        <end position="125"/>
    </location>
</feature>
<feature type="compositionally biased region" description="Acidic residues" evidence="1">
    <location>
        <begin position="82"/>
        <end position="102"/>
    </location>
</feature>
<evidence type="ECO:0000313" key="2">
    <source>
        <dbReference type="EMBL" id="MET3557884.1"/>
    </source>
</evidence>
<organism evidence="2 3">
    <name type="scientific">Streptococcus rupicaprae</name>
    <dbReference type="NCBI Taxonomy" id="759619"/>
    <lineage>
        <taxon>Bacteria</taxon>
        <taxon>Bacillati</taxon>
        <taxon>Bacillota</taxon>
        <taxon>Bacilli</taxon>
        <taxon>Lactobacillales</taxon>
        <taxon>Streptococcaceae</taxon>
        <taxon>Streptococcus</taxon>
    </lineage>
</organism>
<dbReference type="InterPro" id="IPR047665">
    <property type="entry name" value="ComGG_streptococcus-type"/>
</dbReference>
<dbReference type="EMBL" id="JBEPLO010000009">
    <property type="protein sequence ID" value="MET3557884.1"/>
    <property type="molecule type" value="Genomic_DNA"/>
</dbReference>
<protein>
    <recommendedName>
        <fullName evidence="4">Late competence protein ComGG</fullName>
    </recommendedName>
</protein>
<evidence type="ECO:0000256" key="1">
    <source>
        <dbReference type="SAM" id="MobiDB-lite"/>
    </source>
</evidence>
<accession>A0ABV2FH48</accession>
<dbReference type="Proteomes" id="UP001549122">
    <property type="component" value="Unassembled WGS sequence"/>
</dbReference>
<evidence type="ECO:0008006" key="4">
    <source>
        <dbReference type="Google" id="ProtNLM"/>
    </source>
</evidence>